<protein>
    <recommendedName>
        <fullName evidence="3">SRCR domain-containing protein</fullName>
    </recommendedName>
</protein>
<organism evidence="4 5">
    <name type="scientific">Mya arenaria</name>
    <name type="common">Soft-shell clam</name>
    <dbReference type="NCBI Taxonomy" id="6604"/>
    <lineage>
        <taxon>Eukaryota</taxon>
        <taxon>Metazoa</taxon>
        <taxon>Spiralia</taxon>
        <taxon>Lophotrochozoa</taxon>
        <taxon>Mollusca</taxon>
        <taxon>Bivalvia</taxon>
        <taxon>Autobranchia</taxon>
        <taxon>Heteroconchia</taxon>
        <taxon>Euheterodonta</taxon>
        <taxon>Imparidentia</taxon>
        <taxon>Neoheterodontei</taxon>
        <taxon>Myida</taxon>
        <taxon>Myoidea</taxon>
        <taxon>Myidae</taxon>
        <taxon>Mya</taxon>
    </lineage>
</organism>
<reference evidence="4" key="1">
    <citation type="submission" date="2022-11" db="EMBL/GenBank/DDBJ databases">
        <title>Centuries of genome instability and evolution in soft-shell clam transmissible cancer (bioRxiv).</title>
        <authorList>
            <person name="Hart S.F.M."/>
            <person name="Yonemitsu M.A."/>
            <person name="Giersch R.M."/>
            <person name="Beal B.F."/>
            <person name="Arriagada G."/>
            <person name="Davis B.W."/>
            <person name="Ostrander E.A."/>
            <person name="Goff S.P."/>
            <person name="Metzger M.J."/>
        </authorList>
    </citation>
    <scope>NUCLEOTIDE SEQUENCE</scope>
    <source>
        <strain evidence="4">MELC-2E11</strain>
        <tissue evidence="4">Siphon/mantle</tissue>
    </source>
</reference>
<comment type="caution">
    <text evidence="2">Lacks conserved residue(s) required for the propagation of feature annotation.</text>
</comment>
<keyword evidence="5" id="KW-1185">Reference proteome</keyword>
<proteinExistence type="predicted"/>
<feature type="domain" description="SRCR" evidence="3">
    <location>
        <begin position="1"/>
        <end position="53"/>
    </location>
</feature>
<evidence type="ECO:0000256" key="2">
    <source>
        <dbReference type="PROSITE-ProRule" id="PRU00196"/>
    </source>
</evidence>
<feature type="non-terminal residue" evidence="4">
    <location>
        <position position="1"/>
    </location>
</feature>
<evidence type="ECO:0000259" key="3">
    <source>
        <dbReference type="PROSITE" id="PS50287"/>
    </source>
</evidence>
<evidence type="ECO:0000313" key="5">
    <source>
        <dbReference type="Proteomes" id="UP001164746"/>
    </source>
</evidence>
<dbReference type="SUPFAM" id="SSF56487">
    <property type="entry name" value="SRCR-like"/>
    <property type="match status" value="1"/>
</dbReference>
<dbReference type="Proteomes" id="UP001164746">
    <property type="component" value="Chromosome 12"/>
</dbReference>
<accession>A0ABY7FTF1</accession>
<keyword evidence="1 2" id="KW-1015">Disulfide bond</keyword>
<evidence type="ECO:0000256" key="1">
    <source>
        <dbReference type="ARBA" id="ARBA00023157"/>
    </source>
</evidence>
<dbReference type="InterPro" id="IPR001190">
    <property type="entry name" value="SRCR"/>
</dbReference>
<sequence length="136" mass="15113">AIQIITDTTYGPGAGPILYNQVNCSGSETSIDECASISGEQCEHNQDVAIFISFITLLRRENCYVPDVIRMLFTAFPCPRAAEFYYGDFSRVALTAEGQEYHGICSNGTYTYDFTYLCLENGTWIATHNYCGPLSE</sequence>
<dbReference type="InterPro" id="IPR036772">
    <property type="entry name" value="SRCR-like_dom_sf"/>
</dbReference>
<dbReference type="Pfam" id="PF00530">
    <property type="entry name" value="SRCR"/>
    <property type="match status" value="1"/>
</dbReference>
<name>A0ABY7FTF1_MYAAR</name>
<gene>
    <name evidence="4" type="ORF">MAR_016470</name>
</gene>
<dbReference type="EMBL" id="CP111023">
    <property type="protein sequence ID" value="WAR22496.1"/>
    <property type="molecule type" value="Genomic_DNA"/>
</dbReference>
<feature type="disulfide bond" evidence="2">
    <location>
        <begin position="24"/>
        <end position="34"/>
    </location>
</feature>
<dbReference type="Gene3D" id="3.10.250.10">
    <property type="entry name" value="SRCR-like domain"/>
    <property type="match status" value="1"/>
</dbReference>
<evidence type="ECO:0000313" key="4">
    <source>
        <dbReference type="EMBL" id="WAR22496.1"/>
    </source>
</evidence>
<dbReference type="PROSITE" id="PS50287">
    <property type="entry name" value="SRCR_2"/>
    <property type="match status" value="1"/>
</dbReference>